<dbReference type="PROSITE" id="PS50903">
    <property type="entry name" value="RUBREDOXIN_LIKE"/>
    <property type="match status" value="2"/>
</dbReference>
<dbReference type="CDD" id="cd00350">
    <property type="entry name" value="rubredoxin_like"/>
    <property type="match status" value="1"/>
</dbReference>
<accession>A0A9D1GSR2</accession>
<dbReference type="InterPro" id="IPR024934">
    <property type="entry name" value="Rubredoxin-like_dom"/>
</dbReference>
<evidence type="ECO:0000313" key="3">
    <source>
        <dbReference type="EMBL" id="HIT58771.1"/>
    </source>
</evidence>
<comment type="caution">
    <text evidence="3">The sequence shown here is derived from an EMBL/GenBank/DDBJ whole genome shotgun (WGS) entry which is preliminary data.</text>
</comment>
<dbReference type="PANTHER" id="PTHR33746">
    <property type="entry name" value="RUBRERYTHRIN"/>
    <property type="match status" value="1"/>
</dbReference>
<reference evidence="3" key="2">
    <citation type="journal article" date="2021" name="PeerJ">
        <title>Extensive microbial diversity within the chicken gut microbiome revealed by metagenomics and culture.</title>
        <authorList>
            <person name="Gilroy R."/>
            <person name="Ravi A."/>
            <person name="Getino M."/>
            <person name="Pursley I."/>
            <person name="Horton D.L."/>
            <person name="Alikhan N.F."/>
            <person name="Baker D."/>
            <person name="Gharbi K."/>
            <person name="Hall N."/>
            <person name="Watson M."/>
            <person name="Adriaenssens E.M."/>
            <person name="Foster-Nyarko E."/>
            <person name="Jarju S."/>
            <person name="Secka A."/>
            <person name="Antonio M."/>
            <person name="Oren A."/>
            <person name="Chaudhuri R.R."/>
            <person name="La Ragione R."/>
            <person name="Hildebrand F."/>
            <person name="Pallen M.J."/>
        </authorList>
    </citation>
    <scope>NUCLEOTIDE SEQUENCE</scope>
    <source>
        <strain evidence="3">CHK33-4379</strain>
    </source>
</reference>
<evidence type="ECO:0000313" key="4">
    <source>
        <dbReference type="Proteomes" id="UP000824136"/>
    </source>
</evidence>
<reference evidence="3" key="1">
    <citation type="submission" date="2020-10" db="EMBL/GenBank/DDBJ databases">
        <authorList>
            <person name="Gilroy R."/>
        </authorList>
    </citation>
    <scope>NUCLEOTIDE SEQUENCE</scope>
    <source>
        <strain evidence="3">CHK33-4379</strain>
    </source>
</reference>
<name>A0A9D1GSR2_9FIRM</name>
<feature type="domain" description="Rubredoxin-like" evidence="2">
    <location>
        <begin position="176"/>
        <end position="210"/>
    </location>
</feature>
<dbReference type="PANTHER" id="PTHR33746:SF4">
    <property type="entry name" value="RUBRERYTHRIN"/>
    <property type="match status" value="1"/>
</dbReference>
<organism evidence="3 4">
    <name type="scientific">Candidatus Faeciplasma pullistercoris</name>
    <dbReference type="NCBI Taxonomy" id="2840800"/>
    <lineage>
        <taxon>Bacteria</taxon>
        <taxon>Bacillati</taxon>
        <taxon>Bacillota</taxon>
        <taxon>Clostridia</taxon>
        <taxon>Eubacteriales</taxon>
        <taxon>Oscillospiraceae</taxon>
        <taxon>Oscillospiraceae incertae sedis</taxon>
        <taxon>Candidatus Faeciplasma</taxon>
    </lineage>
</organism>
<dbReference type="GO" id="GO:0005506">
    <property type="term" value="F:iron ion binding"/>
    <property type="evidence" value="ECO:0007669"/>
    <property type="project" value="InterPro"/>
</dbReference>
<dbReference type="SUPFAM" id="SSF57802">
    <property type="entry name" value="Rubredoxin-like"/>
    <property type="match status" value="2"/>
</dbReference>
<sequence>MKTKKYVCTICGYVHEGELTDDFTCPICGADRSAFVPVEEENAAAAQSEKTDESEKGTLADDELTELTPMEMSIICSNLARGCEKQYMPEQSKSFKLLADFFRSKAGSPVSADIDRIADLIESDLSKGFPEAFSAAKEVNDRGALRSLVWSEKVTKVLSSLILRYKTQGDKLLENTGVYVCSVCGFVFIGDRPPEICPVCKVPAWKFDKIEGRSA</sequence>
<dbReference type="Pfam" id="PF21349">
    <property type="entry name" value="RUBY_RBDX"/>
    <property type="match status" value="2"/>
</dbReference>
<dbReference type="Gene3D" id="2.20.28.10">
    <property type="match status" value="2"/>
</dbReference>
<evidence type="ECO:0000259" key="2">
    <source>
        <dbReference type="PROSITE" id="PS50903"/>
    </source>
</evidence>
<comment type="cofactor">
    <cofactor evidence="1">
        <name>Fe(3+)</name>
        <dbReference type="ChEBI" id="CHEBI:29034"/>
    </cofactor>
</comment>
<dbReference type="EMBL" id="DVLL01000014">
    <property type="protein sequence ID" value="HIT58771.1"/>
    <property type="molecule type" value="Genomic_DNA"/>
</dbReference>
<feature type="domain" description="Rubredoxin-like" evidence="2">
    <location>
        <begin position="3"/>
        <end position="38"/>
    </location>
</feature>
<dbReference type="Proteomes" id="UP000824136">
    <property type="component" value="Unassembled WGS sequence"/>
</dbReference>
<dbReference type="AlphaFoldDB" id="A0A9D1GSR2"/>
<dbReference type="InterPro" id="IPR048574">
    <property type="entry name" value="RUBY_RBDX"/>
</dbReference>
<evidence type="ECO:0000256" key="1">
    <source>
        <dbReference type="ARBA" id="ARBA00001965"/>
    </source>
</evidence>
<gene>
    <name evidence="3" type="ORF">IAC39_03550</name>
</gene>
<protein>
    <recommendedName>
        <fullName evidence="2">Rubredoxin-like domain-containing protein</fullName>
    </recommendedName>
</protein>
<proteinExistence type="predicted"/>
<dbReference type="InterPro" id="IPR052753">
    <property type="entry name" value="Rbr2/Nigerythrin"/>
</dbReference>